<organism evidence="2 3">
    <name type="scientific">Trichostrongylus colubriformis</name>
    <name type="common">Black scour worm</name>
    <dbReference type="NCBI Taxonomy" id="6319"/>
    <lineage>
        <taxon>Eukaryota</taxon>
        <taxon>Metazoa</taxon>
        <taxon>Ecdysozoa</taxon>
        <taxon>Nematoda</taxon>
        <taxon>Chromadorea</taxon>
        <taxon>Rhabditida</taxon>
        <taxon>Rhabditina</taxon>
        <taxon>Rhabditomorpha</taxon>
        <taxon>Strongyloidea</taxon>
        <taxon>Trichostrongylidae</taxon>
        <taxon>Trichostrongylus</taxon>
    </lineage>
</organism>
<keyword evidence="3" id="KW-1185">Reference proteome</keyword>
<feature type="chain" id="PRO_5042889715" description="Saposin B-type domain-containing protein" evidence="1">
    <location>
        <begin position="20"/>
        <end position="121"/>
    </location>
</feature>
<reference evidence="2 3" key="1">
    <citation type="submission" date="2019-10" db="EMBL/GenBank/DDBJ databases">
        <title>Assembly and Annotation for the nematode Trichostrongylus colubriformis.</title>
        <authorList>
            <person name="Martin J."/>
        </authorList>
    </citation>
    <scope>NUCLEOTIDE SEQUENCE [LARGE SCALE GENOMIC DNA]</scope>
    <source>
        <strain evidence="2">G859</strain>
        <tissue evidence="2">Whole worm</tissue>
    </source>
</reference>
<protein>
    <recommendedName>
        <fullName evidence="4">Saposin B-type domain-containing protein</fullName>
    </recommendedName>
</protein>
<evidence type="ECO:0000313" key="3">
    <source>
        <dbReference type="Proteomes" id="UP001331761"/>
    </source>
</evidence>
<dbReference type="AlphaFoldDB" id="A0AAN8FGG6"/>
<proteinExistence type="predicted"/>
<feature type="signal peptide" evidence="1">
    <location>
        <begin position="1"/>
        <end position="19"/>
    </location>
</feature>
<comment type="caution">
    <text evidence="2">The sequence shown here is derived from an EMBL/GenBank/DDBJ whole genome shotgun (WGS) entry which is preliminary data.</text>
</comment>
<sequence length="121" mass="13818">MYLAFHFYVFLLYIHITEQCSPAKAPAQAPPPAQAQAQDQNQDDSLCYACNNFLTQFKTSVPNKLDILLGEIQTIALDYVPFYSYVGSFVDNFVLKAISGIVRQLFRLIRPRQLCVQFLMC</sequence>
<gene>
    <name evidence="2" type="ORF">GCK32_010693</name>
</gene>
<evidence type="ECO:0008006" key="4">
    <source>
        <dbReference type="Google" id="ProtNLM"/>
    </source>
</evidence>
<dbReference type="EMBL" id="WIXE01009595">
    <property type="protein sequence ID" value="KAK5978307.1"/>
    <property type="molecule type" value="Genomic_DNA"/>
</dbReference>
<dbReference type="Proteomes" id="UP001331761">
    <property type="component" value="Unassembled WGS sequence"/>
</dbReference>
<evidence type="ECO:0000313" key="2">
    <source>
        <dbReference type="EMBL" id="KAK5978307.1"/>
    </source>
</evidence>
<evidence type="ECO:0000256" key="1">
    <source>
        <dbReference type="SAM" id="SignalP"/>
    </source>
</evidence>
<keyword evidence="1" id="KW-0732">Signal</keyword>
<accession>A0AAN8FGG6</accession>
<name>A0AAN8FGG6_TRICO</name>